<dbReference type="NCBIfam" id="TIGR01591">
    <property type="entry name" value="Fdh-alpha"/>
    <property type="match status" value="1"/>
</dbReference>
<evidence type="ECO:0000259" key="14">
    <source>
        <dbReference type="PROSITE" id="PS51379"/>
    </source>
</evidence>
<dbReference type="SUPFAM" id="SSF53706">
    <property type="entry name" value="Formate dehydrogenase/DMSO reductase, domains 1-3"/>
    <property type="match status" value="1"/>
</dbReference>
<keyword evidence="10" id="KW-0408">Iron</keyword>
<evidence type="ECO:0000256" key="2">
    <source>
        <dbReference type="ARBA" id="ARBA00001966"/>
    </source>
</evidence>
<dbReference type="SMART" id="SM00929">
    <property type="entry name" value="NADH-G_4Fe-4S_3"/>
    <property type="match status" value="1"/>
</dbReference>
<dbReference type="CDD" id="cd02792">
    <property type="entry name" value="MopB_CT_Formate-Dh-Na-like"/>
    <property type="match status" value="1"/>
</dbReference>
<dbReference type="GO" id="GO:0046872">
    <property type="term" value="F:metal ion binding"/>
    <property type="evidence" value="ECO:0007669"/>
    <property type="project" value="UniProtKB-KW"/>
</dbReference>
<evidence type="ECO:0000313" key="17">
    <source>
        <dbReference type="EMBL" id="KQB34668.1"/>
    </source>
</evidence>
<dbReference type="GO" id="GO:0016020">
    <property type="term" value="C:membrane"/>
    <property type="evidence" value="ECO:0007669"/>
    <property type="project" value="TreeGrafter"/>
</dbReference>
<dbReference type="RefSeq" id="WP_055032510.1">
    <property type="nucleotide sequence ID" value="NZ_LKBG01000227.1"/>
</dbReference>
<keyword evidence="11" id="KW-0411">Iron-sulfur</keyword>
<dbReference type="FunFam" id="3.40.228.10:FF:000002">
    <property type="entry name" value="Formate dehydrogenase subunit alpha"/>
    <property type="match status" value="1"/>
</dbReference>
<evidence type="ECO:0000256" key="4">
    <source>
        <dbReference type="ARBA" id="ARBA00022485"/>
    </source>
</evidence>
<feature type="domain" description="2Fe-2S ferredoxin-type" evidence="13">
    <location>
        <begin position="2"/>
        <end position="78"/>
    </location>
</feature>
<dbReference type="FunFam" id="3.10.20.740:FF:000003">
    <property type="entry name" value="Formate dehydrogenase subunit alpha"/>
    <property type="match status" value="1"/>
</dbReference>
<dbReference type="PROSITE" id="PS51669">
    <property type="entry name" value="4FE4S_MOW_BIS_MGD"/>
    <property type="match status" value="1"/>
</dbReference>
<dbReference type="GO" id="GO:0051539">
    <property type="term" value="F:4 iron, 4 sulfur cluster binding"/>
    <property type="evidence" value="ECO:0007669"/>
    <property type="project" value="UniProtKB-KW"/>
</dbReference>
<keyword evidence="4" id="KW-0004">4Fe-4S</keyword>
<dbReference type="PROSITE" id="PS51085">
    <property type="entry name" value="2FE2S_FER_2"/>
    <property type="match status" value="1"/>
</dbReference>
<dbReference type="Pfam" id="PF04879">
    <property type="entry name" value="Molybdop_Fe4S4"/>
    <property type="match status" value="1"/>
</dbReference>
<dbReference type="Gene3D" id="3.40.50.740">
    <property type="match status" value="1"/>
</dbReference>
<dbReference type="OrthoDB" id="23466at2157"/>
<dbReference type="PIRSF" id="PIRSF036643">
    <property type="entry name" value="FDH_alpha"/>
    <property type="match status" value="1"/>
</dbReference>
<evidence type="ECO:0000256" key="6">
    <source>
        <dbReference type="ARBA" id="ARBA00022714"/>
    </source>
</evidence>
<dbReference type="CDD" id="cd00207">
    <property type="entry name" value="fer2"/>
    <property type="match status" value="1"/>
</dbReference>
<feature type="domain" description="4Fe-4S ferredoxin-type" evidence="14">
    <location>
        <begin position="138"/>
        <end position="167"/>
    </location>
</feature>
<dbReference type="InterPro" id="IPR041924">
    <property type="entry name" value="Formate_Dh-H_N"/>
</dbReference>
<evidence type="ECO:0000256" key="9">
    <source>
        <dbReference type="ARBA" id="ARBA00023002"/>
    </source>
</evidence>
<evidence type="ECO:0000256" key="12">
    <source>
        <dbReference type="ARBA" id="ARBA00034078"/>
    </source>
</evidence>
<accession>A0A0N8VKU1</accession>
<comment type="caution">
    <text evidence="17">The sequence shown here is derived from an EMBL/GenBank/DDBJ whole genome shotgun (WGS) entry which is preliminary data.</text>
</comment>
<dbReference type="PANTHER" id="PTHR43105:SF14">
    <property type="entry name" value="FORMATE DEHYDROGENASE H"/>
    <property type="match status" value="1"/>
</dbReference>
<dbReference type="SUPFAM" id="SSF50692">
    <property type="entry name" value="ADC-like"/>
    <property type="match status" value="1"/>
</dbReference>
<dbReference type="Gene3D" id="2.20.25.90">
    <property type="entry name" value="ADC-like domains"/>
    <property type="match status" value="1"/>
</dbReference>
<dbReference type="FunFam" id="2.20.25.90:FF:000001">
    <property type="entry name" value="Formate dehydrogenase subunit alpha"/>
    <property type="match status" value="1"/>
</dbReference>
<comment type="similarity">
    <text evidence="3">In the C-terminal section; belongs to the prokaryotic molybdopterin-containing oxidoreductase family.</text>
</comment>
<dbReference type="PROSITE" id="PS00198">
    <property type="entry name" value="4FE4S_FER_1"/>
    <property type="match status" value="1"/>
</dbReference>
<dbReference type="SMART" id="SM00926">
    <property type="entry name" value="Molybdop_Fe4S4"/>
    <property type="match status" value="1"/>
</dbReference>
<feature type="domain" description="4Fe-4S ferredoxin-type" evidence="14">
    <location>
        <begin position="181"/>
        <end position="210"/>
    </location>
</feature>
<dbReference type="GO" id="GO:0043546">
    <property type="term" value="F:molybdopterin cofactor binding"/>
    <property type="evidence" value="ECO:0007669"/>
    <property type="project" value="InterPro"/>
</dbReference>
<dbReference type="GO" id="GO:0003954">
    <property type="term" value="F:NADH dehydrogenase activity"/>
    <property type="evidence" value="ECO:0007669"/>
    <property type="project" value="TreeGrafter"/>
</dbReference>
<evidence type="ECO:0000256" key="7">
    <source>
        <dbReference type="ARBA" id="ARBA00022723"/>
    </source>
</evidence>
<dbReference type="InterPro" id="IPR036010">
    <property type="entry name" value="2Fe-2S_ferredoxin-like_sf"/>
</dbReference>
<dbReference type="GO" id="GO:0008863">
    <property type="term" value="F:formate dehydrogenase (NAD+) activity"/>
    <property type="evidence" value="ECO:0007669"/>
    <property type="project" value="InterPro"/>
</dbReference>
<dbReference type="InterPro" id="IPR006657">
    <property type="entry name" value="MoPterin_dinucl-bd_dom"/>
</dbReference>
<organism evidence="17 18">
    <name type="scientific">Acidiplasma aeolicum</name>
    <dbReference type="NCBI Taxonomy" id="507754"/>
    <lineage>
        <taxon>Archaea</taxon>
        <taxon>Methanobacteriati</taxon>
        <taxon>Thermoplasmatota</taxon>
        <taxon>Thermoplasmata</taxon>
        <taxon>Thermoplasmatales</taxon>
        <taxon>Ferroplasmaceae</taxon>
        <taxon>Acidiplasma</taxon>
    </lineage>
</organism>
<evidence type="ECO:0000256" key="8">
    <source>
        <dbReference type="ARBA" id="ARBA00022737"/>
    </source>
</evidence>
<dbReference type="PROSITE" id="PS51379">
    <property type="entry name" value="4FE4S_FER_2"/>
    <property type="match status" value="2"/>
</dbReference>
<dbReference type="SUPFAM" id="SSF54292">
    <property type="entry name" value="2Fe-2S ferredoxin-like"/>
    <property type="match status" value="1"/>
</dbReference>
<evidence type="ECO:0000259" key="16">
    <source>
        <dbReference type="PROSITE" id="PS51839"/>
    </source>
</evidence>
<comment type="cofactor">
    <cofactor evidence="2">
        <name>[4Fe-4S] cluster</name>
        <dbReference type="ChEBI" id="CHEBI:49883"/>
    </cofactor>
</comment>
<dbReference type="Pfam" id="PF13510">
    <property type="entry name" value="Fer2_4"/>
    <property type="match status" value="1"/>
</dbReference>
<dbReference type="InterPro" id="IPR006656">
    <property type="entry name" value="Mopterin_OxRdtase"/>
</dbReference>
<keyword evidence="18" id="KW-1185">Reference proteome</keyword>
<dbReference type="Gene3D" id="3.40.228.10">
    <property type="entry name" value="Dimethylsulfoxide Reductase, domain 2"/>
    <property type="match status" value="1"/>
</dbReference>
<dbReference type="Pfam" id="PF00384">
    <property type="entry name" value="Molybdopterin"/>
    <property type="match status" value="1"/>
</dbReference>
<dbReference type="AlphaFoldDB" id="A0A0N8VKU1"/>
<dbReference type="InterPro" id="IPR017900">
    <property type="entry name" value="4Fe4S_Fe_S_CS"/>
</dbReference>
<keyword evidence="6" id="KW-0001">2Fe-2S</keyword>
<evidence type="ECO:0000256" key="11">
    <source>
        <dbReference type="ARBA" id="ARBA00023014"/>
    </source>
</evidence>
<dbReference type="Gene3D" id="3.30.70.20">
    <property type="match status" value="1"/>
</dbReference>
<dbReference type="InterPro" id="IPR019574">
    <property type="entry name" value="NADH_UbQ_OxRdtase_Gsu_4Fe4S-bd"/>
</dbReference>
<dbReference type="Gene3D" id="2.40.40.20">
    <property type="match status" value="1"/>
</dbReference>
<dbReference type="InterPro" id="IPR009010">
    <property type="entry name" value="Asp_de-COase-like_dom_sf"/>
</dbReference>
<keyword evidence="8" id="KW-0677">Repeat</keyword>
<dbReference type="GO" id="GO:0051537">
    <property type="term" value="F:2 iron, 2 sulfur cluster binding"/>
    <property type="evidence" value="ECO:0007669"/>
    <property type="project" value="UniProtKB-KW"/>
</dbReference>
<dbReference type="CDD" id="cd02753">
    <property type="entry name" value="MopB_Formate-Dh-H"/>
    <property type="match status" value="1"/>
</dbReference>
<dbReference type="Pfam" id="PF10588">
    <property type="entry name" value="NADH-G_4Fe-4S_3"/>
    <property type="match status" value="1"/>
</dbReference>
<dbReference type="Pfam" id="PF01568">
    <property type="entry name" value="Molydop_binding"/>
    <property type="match status" value="1"/>
</dbReference>
<comment type="cofactor">
    <cofactor evidence="1">
        <name>Mo-bis(molybdopterin guanine dinucleotide)</name>
        <dbReference type="ChEBI" id="CHEBI:60539"/>
    </cofactor>
</comment>
<dbReference type="GO" id="GO:0015942">
    <property type="term" value="P:formate metabolic process"/>
    <property type="evidence" value="ECO:0007669"/>
    <property type="project" value="InterPro"/>
</dbReference>
<dbReference type="InterPro" id="IPR006478">
    <property type="entry name" value="Formate_DH_asu"/>
</dbReference>
<reference evidence="17 18" key="1">
    <citation type="submission" date="2015-09" db="EMBL/GenBank/DDBJ databases">
        <title>Heavy metals and arsenic resistance mechanisms in polyextremophilic archaea of the family Ferroplasmaceae.</title>
        <authorList>
            <person name="Bulaev A.G."/>
            <person name="Kanygina A.V."/>
        </authorList>
    </citation>
    <scope>NUCLEOTIDE SEQUENCE [LARGE SCALE GENOMIC DNA]</scope>
    <source>
        <strain evidence="17 18">VT</strain>
    </source>
</reference>
<comment type="cofactor">
    <cofactor evidence="12">
        <name>[2Fe-2S] cluster</name>
        <dbReference type="ChEBI" id="CHEBI:190135"/>
    </cofactor>
</comment>
<evidence type="ECO:0000313" key="18">
    <source>
        <dbReference type="Proteomes" id="UP000050320"/>
    </source>
</evidence>
<evidence type="ECO:0000256" key="5">
    <source>
        <dbReference type="ARBA" id="ARBA00022505"/>
    </source>
</evidence>
<evidence type="ECO:0000259" key="13">
    <source>
        <dbReference type="PROSITE" id="PS51085"/>
    </source>
</evidence>
<dbReference type="GO" id="GO:0022904">
    <property type="term" value="P:respiratory electron transport chain"/>
    <property type="evidence" value="ECO:0007669"/>
    <property type="project" value="TreeGrafter"/>
</dbReference>
<dbReference type="InterPro" id="IPR001041">
    <property type="entry name" value="2Fe-2S_ferredoxin-type"/>
</dbReference>
<dbReference type="FunFam" id="3.30.70.20:FF:000032">
    <property type="entry name" value="Formate dehydrogenase, alpha subunit"/>
    <property type="match status" value="1"/>
</dbReference>
<dbReference type="InterPro" id="IPR050123">
    <property type="entry name" value="Prok_molybdopt-oxidoreductase"/>
</dbReference>
<keyword evidence="7" id="KW-0479">Metal-binding</keyword>
<dbReference type="InterPro" id="IPR017896">
    <property type="entry name" value="4Fe4S_Fe-S-bd"/>
</dbReference>
<dbReference type="Pfam" id="PF12838">
    <property type="entry name" value="Fer4_7"/>
    <property type="match status" value="1"/>
</dbReference>
<name>A0A0N8VKU1_9ARCH</name>
<evidence type="ECO:0000256" key="10">
    <source>
        <dbReference type="ARBA" id="ARBA00023004"/>
    </source>
</evidence>
<feature type="domain" description="4Fe-4S His(Cys)3-ligated-type" evidence="16">
    <location>
        <begin position="78"/>
        <end position="118"/>
    </location>
</feature>
<gene>
    <name evidence="17" type="ORF">AOG54_04150</name>
</gene>
<dbReference type="FunFam" id="2.40.40.20:FF:000005">
    <property type="entry name" value="Periplasmic nitrate reductase"/>
    <property type="match status" value="1"/>
</dbReference>
<dbReference type="PANTHER" id="PTHR43105">
    <property type="entry name" value="RESPIRATORY NITRATE REDUCTASE"/>
    <property type="match status" value="1"/>
</dbReference>
<keyword evidence="5" id="KW-0500">Molybdenum</keyword>
<sequence>MPELRVFIDKNEYNVEKGKTILETMMENNIDIPHVCFNPALGPIESCDTCIVKANGKFVRACSTEIEDNMNICYEIEDVKSRQLEAVNRLLTRHNLHCTVCENNNGDCALHNAVDKLNLERQKYPFEKKGYEPDYSNPFYRYDPDECILCGRCVEACQDVEVNETLSIDWSLEKPRVIWDDNKPINESSCVSCGHCVTVCPVNALMEKSMLEEAGYFTSLTKKAKDNLVDFGKGLEKPIGIGMIMKISNIEAQMRNEQIKKTKTVCTYCGVGCSFTMWTKGRKILKVQPEIESPANGISTCIKGKFGWDFVNSKERLKKPLIRKNGKFIETSWSDAIRFAANGLKKVSEKYGNESIMFIASSKGTNEEAYLMQKLARQIFHNNNIDNSSRFCQAPATTGLWRTVGYGGDAGSIMDIYKSDLVFIIGANTAESHPVIATRIKRAHKLNGQKLIVSDLRKNEMAERADIYLHPAPGTDIVLLSAITKYIIDKKWHDKKFIDERVNNFDDYYKSLSSFTLENAEKITGIPRNQIIKTAEMIHSVKNMCILWAMGVTQHSAGSDESTAISNLLLITGNYGRPGTGAYPLRGHNNVQGASDFGAMPTYLPGYQPINDKNVIQKFEKAWNTKLSVKPGIDNVSCIENIDNDKIKAMYIVGQEFVSTGPDSEMVRKSLENLEFLIVEDVFFSETAKFADVVLPASVSLEKEGTFVNTERRIQRLYRVMEPYAETRPDWEIIQDIANELGAGWNYKNPSDIMDEASELCPIFKGVNYSRLEGFKSLQWPMKENGEDSEYLYEDRFNFPDGKARLYILKYRPPLMEDEEYPLHLNNGRMLEHFHEGNETFKTPGIREKVPDTFVEISNDLAKDYGIESGDYVKIVSKWGSVKVRALVTDRVSGNELYMPMNAAYDEEGINMLTSYNRDPDSDTPSYKELPVKIIKLKDKGPSPLPKTNPRFGKRVPQKGINIEMKWKRTDYVKLTDD</sequence>
<dbReference type="SUPFAM" id="SSF54862">
    <property type="entry name" value="4Fe-4S ferredoxins"/>
    <property type="match status" value="1"/>
</dbReference>
<evidence type="ECO:0000259" key="15">
    <source>
        <dbReference type="PROSITE" id="PS51669"/>
    </source>
</evidence>
<dbReference type="Proteomes" id="UP000050320">
    <property type="component" value="Unassembled WGS sequence"/>
</dbReference>
<dbReference type="Gene3D" id="3.10.20.740">
    <property type="match status" value="1"/>
</dbReference>
<evidence type="ECO:0000256" key="3">
    <source>
        <dbReference type="ARBA" id="ARBA00007023"/>
    </source>
</evidence>
<feature type="domain" description="4Fe-4S Mo/W bis-MGD-type" evidence="15">
    <location>
        <begin position="259"/>
        <end position="315"/>
    </location>
</feature>
<protein>
    <submittedName>
        <fullName evidence="17">Oxidoreductase</fullName>
    </submittedName>
</protein>
<dbReference type="EMBL" id="LKBG01000227">
    <property type="protein sequence ID" value="KQB34668.1"/>
    <property type="molecule type" value="Genomic_DNA"/>
</dbReference>
<keyword evidence="9" id="KW-0560">Oxidoreductase</keyword>
<dbReference type="InterPro" id="IPR006963">
    <property type="entry name" value="Mopterin_OxRdtase_4Fe-4S_dom"/>
</dbReference>
<evidence type="ECO:0000256" key="1">
    <source>
        <dbReference type="ARBA" id="ARBA00001942"/>
    </source>
</evidence>
<proteinExistence type="inferred from homology"/>
<dbReference type="PROSITE" id="PS51839">
    <property type="entry name" value="4FE4S_HC3"/>
    <property type="match status" value="1"/>
</dbReference>